<sequence length="207" mass="23069">MTTDEFRAWFLASCESLLAATFRCVQTTCGGRYEDAEDGVQIALSALLREAFLDRIYPDATDRPRVRYRDGRPGALLFSYFVRVACRGGCRHRDDEPTDPDDVADATADERPGGLRGLIRDESTDAFRGCWRGLTPEQRGAIAKSLCEGEPLDGTDRQRKFRGMTILRHCLVGQNWHAADLIDIQTQMLDVICGSPEPTGGPERKGR</sequence>
<reference evidence="3" key="1">
    <citation type="submission" date="2017-06" db="EMBL/GenBank/DDBJ databases">
        <title>Genome analysis of Fimbriiglobus ruber SP5, the first member of the order Planctomycetales with confirmed chitinolytic capability.</title>
        <authorList>
            <person name="Ravin N.V."/>
            <person name="Rakitin A.L."/>
            <person name="Ivanova A.A."/>
            <person name="Beletsky A.V."/>
            <person name="Kulichevskaya I.S."/>
            <person name="Mardanov A.V."/>
            <person name="Dedysh S.N."/>
        </authorList>
    </citation>
    <scope>NUCLEOTIDE SEQUENCE [LARGE SCALE GENOMIC DNA]</scope>
    <source>
        <strain evidence="3">SP5</strain>
    </source>
</reference>
<dbReference type="AlphaFoldDB" id="A0A225DHM0"/>
<accession>A0A225DHM0</accession>
<dbReference type="RefSeq" id="WP_088255957.1">
    <property type="nucleotide sequence ID" value="NZ_NIDE01000007.1"/>
</dbReference>
<organism evidence="2 3">
    <name type="scientific">Fimbriiglobus ruber</name>
    <dbReference type="NCBI Taxonomy" id="1908690"/>
    <lineage>
        <taxon>Bacteria</taxon>
        <taxon>Pseudomonadati</taxon>
        <taxon>Planctomycetota</taxon>
        <taxon>Planctomycetia</taxon>
        <taxon>Gemmatales</taxon>
        <taxon>Gemmataceae</taxon>
        <taxon>Fimbriiglobus</taxon>
    </lineage>
</organism>
<feature type="region of interest" description="Disordered" evidence="1">
    <location>
        <begin position="93"/>
        <end position="117"/>
    </location>
</feature>
<protein>
    <submittedName>
        <fullName evidence="2">Uncharacterized protein</fullName>
    </submittedName>
</protein>
<comment type="caution">
    <text evidence="2">The sequence shown here is derived from an EMBL/GenBank/DDBJ whole genome shotgun (WGS) entry which is preliminary data.</text>
</comment>
<evidence type="ECO:0000256" key="1">
    <source>
        <dbReference type="SAM" id="MobiDB-lite"/>
    </source>
</evidence>
<dbReference type="Proteomes" id="UP000214646">
    <property type="component" value="Unassembled WGS sequence"/>
</dbReference>
<evidence type="ECO:0000313" key="2">
    <source>
        <dbReference type="EMBL" id="OWK40990.1"/>
    </source>
</evidence>
<proteinExistence type="predicted"/>
<gene>
    <name evidence="2" type="ORF">FRUB_04882</name>
</gene>
<dbReference type="EMBL" id="NIDE01000007">
    <property type="protein sequence ID" value="OWK40990.1"/>
    <property type="molecule type" value="Genomic_DNA"/>
</dbReference>
<name>A0A225DHM0_9BACT</name>
<feature type="compositionally biased region" description="Basic and acidic residues" evidence="1">
    <location>
        <begin position="108"/>
        <end position="117"/>
    </location>
</feature>
<evidence type="ECO:0000313" key="3">
    <source>
        <dbReference type="Proteomes" id="UP000214646"/>
    </source>
</evidence>
<keyword evidence="3" id="KW-1185">Reference proteome</keyword>